<keyword evidence="4" id="KW-1185">Reference proteome</keyword>
<keyword evidence="2" id="KW-0472">Membrane</keyword>
<feature type="compositionally biased region" description="Low complexity" evidence="1">
    <location>
        <begin position="115"/>
        <end position="158"/>
    </location>
</feature>
<feature type="region of interest" description="Disordered" evidence="1">
    <location>
        <begin position="112"/>
        <end position="158"/>
    </location>
</feature>
<dbReference type="AlphaFoldDB" id="A0AAE1P9X8"/>
<feature type="transmembrane region" description="Helical" evidence="2">
    <location>
        <begin position="12"/>
        <end position="31"/>
    </location>
</feature>
<dbReference type="Proteomes" id="UP001292094">
    <property type="component" value="Unassembled WGS sequence"/>
</dbReference>
<keyword evidence="2" id="KW-1133">Transmembrane helix</keyword>
<comment type="caution">
    <text evidence="3">The sequence shown here is derived from an EMBL/GenBank/DDBJ whole genome shotgun (WGS) entry which is preliminary data.</text>
</comment>
<evidence type="ECO:0000256" key="1">
    <source>
        <dbReference type="SAM" id="MobiDB-lite"/>
    </source>
</evidence>
<name>A0AAE1P9X8_9EUCA</name>
<protein>
    <submittedName>
        <fullName evidence="3">Uncharacterized protein</fullName>
    </submittedName>
</protein>
<keyword evidence="2" id="KW-0812">Transmembrane</keyword>
<reference evidence="3" key="1">
    <citation type="submission" date="2023-11" db="EMBL/GenBank/DDBJ databases">
        <title>Genome assemblies of two species of porcelain crab, Petrolisthes cinctipes and Petrolisthes manimaculis (Anomura: Porcellanidae).</title>
        <authorList>
            <person name="Angst P."/>
        </authorList>
    </citation>
    <scope>NUCLEOTIDE SEQUENCE</scope>
    <source>
        <strain evidence="3">PB745_02</strain>
        <tissue evidence="3">Gill</tissue>
    </source>
</reference>
<evidence type="ECO:0000313" key="3">
    <source>
        <dbReference type="EMBL" id="KAK4303460.1"/>
    </source>
</evidence>
<feature type="transmembrane region" description="Helical" evidence="2">
    <location>
        <begin position="164"/>
        <end position="186"/>
    </location>
</feature>
<proteinExistence type="predicted"/>
<gene>
    <name evidence="3" type="ORF">Pmani_024531</name>
</gene>
<dbReference type="EMBL" id="JAWZYT010002580">
    <property type="protein sequence ID" value="KAK4303460.1"/>
    <property type="molecule type" value="Genomic_DNA"/>
</dbReference>
<sequence length="253" mass="28238">MTRKETREGGMVFCWSVWVLLTTGAVVTTGYQCDSKERSVGSERYEAFSVPDTGNLILSYRTEHKITTTLVEFMDSRIKIPTTDIPYKVTSVLVGSSNLSWWICRPTSLNHQPATTPTTTTSTTTTAPTTTTTTTTVVETNSSPTPTSTSKPTTHSSTNQSKGLIIALCVVSLLAVVFLLGLAYYCKKSGQPLVAMNDASRTKPNVELEAQERVDNHIYEEWDESYRYQLKKTEDQFERNSINSIYQPFDDNI</sequence>
<evidence type="ECO:0000313" key="4">
    <source>
        <dbReference type="Proteomes" id="UP001292094"/>
    </source>
</evidence>
<accession>A0AAE1P9X8</accession>
<evidence type="ECO:0000256" key="2">
    <source>
        <dbReference type="SAM" id="Phobius"/>
    </source>
</evidence>
<organism evidence="3 4">
    <name type="scientific">Petrolisthes manimaculis</name>
    <dbReference type="NCBI Taxonomy" id="1843537"/>
    <lineage>
        <taxon>Eukaryota</taxon>
        <taxon>Metazoa</taxon>
        <taxon>Ecdysozoa</taxon>
        <taxon>Arthropoda</taxon>
        <taxon>Crustacea</taxon>
        <taxon>Multicrustacea</taxon>
        <taxon>Malacostraca</taxon>
        <taxon>Eumalacostraca</taxon>
        <taxon>Eucarida</taxon>
        <taxon>Decapoda</taxon>
        <taxon>Pleocyemata</taxon>
        <taxon>Anomura</taxon>
        <taxon>Galatheoidea</taxon>
        <taxon>Porcellanidae</taxon>
        <taxon>Petrolisthes</taxon>
    </lineage>
</organism>